<evidence type="ECO:0000256" key="3">
    <source>
        <dbReference type="ARBA" id="ARBA00022692"/>
    </source>
</evidence>
<feature type="transmembrane region" description="Helical" evidence="7">
    <location>
        <begin position="264"/>
        <end position="291"/>
    </location>
</feature>
<feature type="transmembrane region" description="Helical" evidence="7">
    <location>
        <begin position="315"/>
        <end position="341"/>
    </location>
</feature>
<keyword evidence="11" id="KW-1185">Reference proteome</keyword>
<evidence type="ECO:0000313" key="10">
    <source>
        <dbReference type="EMBL" id="MEQ2443226.1"/>
    </source>
</evidence>
<dbReference type="Pfam" id="PF02687">
    <property type="entry name" value="FtsX"/>
    <property type="match status" value="1"/>
</dbReference>
<organism evidence="10 11">
    <name type="scientific">Pseudoflavonifractor intestinihominis</name>
    <dbReference type="NCBI Taxonomy" id="3133171"/>
    <lineage>
        <taxon>Bacteria</taxon>
        <taxon>Bacillati</taxon>
        <taxon>Bacillota</taxon>
        <taxon>Clostridia</taxon>
        <taxon>Eubacteriales</taxon>
        <taxon>Oscillospiraceae</taxon>
        <taxon>Pseudoflavonifractor</taxon>
    </lineage>
</organism>
<evidence type="ECO:0000259" key="8">
    <source>
        <dbReference type="Pfam" id="PF02687"/>
    </source>
</evidence>
<dbReference type="InterPro" id="IPR025857">
    <property type="entry name" value="MacB_PCD"/>
</dbReference>
<feature type="transmembrane region" description="Helical" evidence="7">
    <location>
        <begin position="353"/>
        <end position="373"/>
    </location>
</feature>
<keyword evidence="5 7" id="KW-0472">Membrane</keyword>
<accession>A0ABV1E7E0</accession>
<feature type="domain" description="MacB-like periplasmic core" evidence="9">
    <location>
        <begin position="22"/>
        <end position="232"/>
    </location>
</feature>
<feature type="transmembrane region" description="Helical" evidence="7">
    <location>
        <begin position="21"/>
        <end position="42"/>
    </location>
</feature>
<evidence type="ECO:0000259" key="9">
    <source>
        <dbReference type="Pfam" id="PF12704"/>
    </source>
</evidence>
<evidence type="ECO:0000256" key="5">
    <source>
        <dbReference type="ARBA" id="ARBA00023136"/>
    </source>
</evidence>
<dbReference type="PANTHER" id="PTHR30572:SF4">
    <property type="entry name" value="ABC TRANSPORTER PERMEASE YTRF"/>
    <property type="match status" value="1"/>
</dbReference>
<keyword evidence="4 7" id="KW-1133">Transmembrane helix</keyword>
<comment type="caution">
    <text evidence="10">The sequence shown here is derived from an EMBL/GenBank/DDBJ whole genome shotgun (WGS) entry which is preliminary data.</text>
</comment>
<dbReference type="PANTHER" id="PTHR30572">
    <property type="entry name" value="MEMBRANE COMPONENT OF TRANSPORTER-RELATED"/>
    <property type="match status" value="1"/>
</dbReference>
<protein>
    <submittedName>
        <fullName evidence="10">ABC transporter permease</fullName>
    </submittedName>
</protein>
<dbReference type="Pfam" id="PF12704">
    <property type="entry name" value="MacB_PCD"/>
    <property type="match status" value="1"/>
</dbReference>
<sequence>MSFSQSFRLAVKSLATSKMRALLTMLGIIIGVAAVIIIISLGDGMNDMINSEFEKMGTNLLQVQIMGRGTAQNIDEEAIYALEDENPDCIAAMSPSVSSMATVKQGSDTLSTTLTGVGEEYITVKSLELSQGRFIQYIDTARMQDVCVIGSYVSEENFNGAGLGEKLYINGNEYTVVGVLAEQADNTSYGGDNAVYIPYTNATRLNGNAVISQYLFTATSEDTNARAKAVIESTLEQFCGDDDSYMVISMSEMMNMLGNIQGTVMTVLVAIAAISLLVGGIGIMNIMLVSVTERTREIGIRKSLGAKGKDIRRQFIIEAGTTSILGGIIGIVLGVVLATVAGNIVGITAKASLSAIVISAGVSLAVGVIFGYLPANKAAKLNPIDALRYE</sequence>
<comment type="similarity">
    <text evidence="6">Belongs to the ABC-4 integral membrane protein family.</text>
</comment>
<evidence type="ECO:0000256" key="6">
    <source>
        <dbReference type="ARBA" id="ARBA00038076"/>
    </source>
</evidence>
<dbReference type="EMBL" id="JBBMFK010000009">
    <property type="protein sequence ID" value="MEQ2443226.1"/>
    <property type="molecule type" value="Genomic_DNA"/>
</dbReference>
<reference evidence="10 11" key="1">
    <citation type="submission" date="2024-03" db="EMBL/GenBank/DDBJ databases">
        <title>Human intestinal bacterial collection.</title>
        <authorList>
            <person name="Pauvert C."/>
            <person name="Hitch T.C.A."/>
            <person name="Clavel T."/>
        </authorList>
    </citation>
    <scope>NUCLEOTIDE SEQUENCE [LARGE SCALE GENOMIC DNA]</scope>
    <source>
        <strain evidence="10 11">CLA-AP-H29</strain>
    </source>
</reference>
<dbReference type="InterPro" id="IPR050250">
    <property type="entry name" value="Macrolide_Exporter_MacB"/>
</dbReference>
<evidence type="ECO:0000256" key="2">
    <source>
        <dbReference type="ARBA" id="ARBA00022475"/>
    </source>
</evidence>
<comment type="subcellular location">
    <subcellularLocation>
        <location evidence="1">Cell membrane</location>
        <topology evidence="1">Multi-pass membrane protein</topology>
    </subcellularLocation>
</comment>
<evidence type="ECO:0000256" key="7">
    <source>
        <dbReference type="SAM" id="Phobius"/>
    </source>
</evidence>
<dbReference type="Proteomes" id="UP001464378">
    <property type="component" value="Unassembled WGS sequence"/>
</dbReference>
<gene>
    <name evidence="10" type="ORF">WMO64_07065</name>
</gene>
<name>A0ABV1E7E0_9FIRM</name>
<evidence type="ECO:0000256" key="1">
    <source>
        <dbReference type="ARBA" id="ARBA00004651"/>
    </source>
</evidence>
<keyword evidence="2" id="KW-1003">Cell membrane</keyword>
<evidence type="ECO:0000256" key="4">
    <source>
        <dbReference type="ARBA" id="ARBA00022989"/>
    </source>
</evidence>
<evidence type="ECO:0000313" key="11">
    <source>
        <dbReference type="Proteomes" id="UP001464378"/>
    </source>
</evidence>
<dbReference type="RefSeq" id="WP_349231521.1">
    <property type="nucleotide sequence ID" value="NZ_JBBMFK010000009.1"/>
</dbReference>
<dbReference type="InterPro" id="IPR003838">
    <property type="entry name" value="ABC3_permease_C"/>
</dbReference>
<proteinExistence type="inferred from homology"/>
<feature type="domain" description="ABC3 transporter permease C-terminal" evidence="8">
    <location>
        <begin position="270"/>
        <end position="383"/>
    </location>
</feature>
<keyword evidence="3 7" id="KW-0812">Transmembrane</keyword>